<proteinExistence type="predicted"/>
<evidence type="ECO:0000313" key="3">
    <source>
        <dbReference type="Proteomes" id="UP000299102"/>
    </source>
</evidence>
<feature type="region of interest" description="Disordered" evidence="1">
    <location>
        <begin position="1"/>
        <end position="40"/>
    </location>
</feature>
<reference evidence="2 3" key="1">
    <citation type="journal article" date="2019" name="Commun. Biol.">
        <title>The bagworm genome reveals a unique fibroin gene that provides high tensile strength.</title>
        <authorList>
            <person name="Kono N."/>
            <person name="Nakamura H."/>
            <person name="Ohtoshi R."/>
            <person name="Tomita M."/>
            <person name="Numata K."/>
            <person name="Arakawa K."/>
        </authorList>
    </citation>
    <scope>NUCLEOTIDE SEQUENCE [LARGE SCALE GENOMIC DNA]</scope>
</reference>
<dbReference type="EMBL" id="BGZK01000237">
    <property type="protein sequence ID" value="GBP30840.1"/>
    <property type="molecule type" value="Genomic_DNA"/>
</dbReference>
<feature type="compositionally biased region" description="Low complexity" evidence="1">
    <location>
        <begin position="26"/>
        <end position="39"/>
    </location>
</feature>
<dbReference type="AlphaFoldDB" id="A0A4C1UX79"/>
<organism evidence="2 3">
    <name type="scientific">Eumeta variegata</name>
    <name type="common">Bagworm moth</name>
    <name type="synonym">Eumeta japonica</name>
    <dbReference type="NCBI Taxonomy" id="151549"/>
    <lineage>
        <taxon>Eukaryota</taxon>
        <taxon>Metazoa</taxon>
        <taxon>Ecdysozoa</taxon>
        <taxon>Arthropoda</taxon>
        <taxon>Hexapoda</taxon>
        <taxon>Insecta</taxon>
        <taxon>Pterygota</taxon>
        <taxon>Neoptera</taxon>
        <taxon>Endopterygota</taxon>
        <taxon>Lepidoptera</taxon>
        <taxon>Glossata</taxon>
        <taxon>Ditrysia</taxon>
        <taxon>Tineoidea</taxon>
        <taxon>Psychidae</taxon>
        <taxon>Oiketicinae</taxon>
        <taxon>Eumeta</taxon>
    </lineage>
</organism>
<feature type="region of interest" description="Disordered" evidence="1">
    <location>
        <begin position="53"/>
        <end position="73"/>
    </location>
</feature>
<protein>
    <submittedName>
        <fullName evidence="2">Uncharacterized protein</fullName>
    </submittedName>
</protein>
<comment type="caution">
    <text evidence="2">The sequence shown here is derived from an EMBL/GenBank/DDBJ whole genome shotgun (WGS) entry which is preliminary data.</text>
</comment>
<accession>A0A4C1UX79</accession>
<name>A0A4C1UX79_EUMVA</name>
<sequence length="100" mass="11179">MLDSGFKHHSKERERYTSNRHTKENTSSTASPVSVTAPACAAGEPQAVRWIVSRSGRPRASRPSPAPKCRSDNLDMLTRCYRTAERRDVGKPTPQRLQSI</sequence>
<feature type="compositionally biased region" description="Basic and acidic residues" evidence="1">
    <location>
        <begin position="11"/>
        <end position="24"/>
    </location>
</feature>
<gene>
    <name evidence="2" type="ORF">EVAR_82582_1</name>
</gene>
<evidence type="ECO:0000313" key="2">
    <source>
        <dbReference type="EMBL" id="GBP30840.1"/>
    </source>
</evidence>
<evidence type="ECO:0000256" key="1">
    <source>
        <dbReference type="SAM" id="MobiDB-lite"/>
    </source>
</evidence>
<dbReference type="Proteomes" id="UP000299102">
    <property type="component" value="Unassembled WGS sequence"/>
</dbReference>
<keyword evidence="3" id="KW-1185">Reference proteome</keyword>